<feature type="transmembrane region" description="Helical" evidence="1">
    <location>
        <begin position="12"/>
        <end position="34"/>
    </location>
</feature>
<accession>A0ABR1KZ02</accession>
<name>A0ABR1KZ02_9PEZI</name>
<comment type="caution">
    <text evidence="2">The sequence shown here is derived from an EMBL/GenBank/DDBJ whole genome shotgun (WGS) entry which is preliminary data.</text>
</comment>
<protein>
    <recommendedName>
        <fullName evidence="4">Transmembrane protein</fullName>
    </recommendedName>
</protein>
<evidence type="ECO:0008006" key="4">
    <source>
        <dbReference type="Google" id="ProtNLM"/>
    </source>
</evidence>
<dbReference type="Proteomes" id="UP001363622">
    <property type="component" value="Unassembled WGS sequence"/>
</dbReference>
<keyword evidence="1" id="KW-0472">Membrane</keyword>
<reference evidence="2 3" key="1">
    <citation type="submission" date="2024-04" db="EMBL/GenBank/DDBJ databases">
        <title>Phyllosticta paracitricarpa is synonymous to the EU quarantine fungus P. citricarpa based on phylogenomic analyses.</title>
        <authorList>
            <consortium name="Lawrence Berkeley National Laboratory"/>
            <person name="Van Ingen-Buijs V.A."/>
            <person name="Van Westerhoven A.C."/>
            <person name="Haridas S."/>
            <person name="Skiadas P."/>
            <person name="Martin F."/>
            <person name="Groenewald J.Z."/>
            <person name="Crous P.W."/>
            <person name="Seidl M.F."/>
        </authorList>
    </citation>
    <scope>NUCLEOTIDE SEQUENCE [LARGE SCALE GENOMIC DNA]</scope>
    <source>
        <strain evidence="2 3">CBS 123371</strain>
    </source>
</reference>
<evidence type="ECO:0000256" key="1">
    <source>
        <dbReference type="SAM" id="Phobius"/>
    </source>
</evidence>
<proteinExistence type="predicted"/>
<dbReference type="EMBL" id="JBBPHU010000001">
    <property type="protein sequence ID" value="KAK7524080.1"/>
    <property type="molecule type" value="Genomic_DNA"/>
</dbReference>
<organism evidence="2 3">
    <name type="scientific">Phyllosticta citriasiana</name>
    <dbReference type="NCBI Taxonomy" id="595635"/>
    <lineage>
        <taxon>Eukaryota</taxon>
        <taxon>Fungi</taxon>
        <taxon>Dikarya</taxon>
        <taxon>Ascomycota</taxon>
        <taxon>Pezizomycotina</taxon>
        <taxon>Dothideomycetes</taxon>
        <taxon>Dothideomycetes incertae sedis</taxon>
        <taxon>Botryosphaeriales</taxon>
        <taxon>Phyllostictaceae</taxon>
        <taxon>Phyllosticta</taxon>
    </lineage>
</organism>
<gene>
    <name evidence="2" type="ORF">IWZ03DRAFT_17650</name>
</gene>
<sequence length="240" mass="26755">MLTLSSRRHYACRVASCSPFFFFFFFFSVLEILAHCPDDSMKFSGQGEECLASRERQSGALRRVAQVLGQEATREPILPASVSKGSTPCASRPGAVFEGVHNRVVNIQGLRSFSCLFCHIPPRIVPAFRLSWTANPRLVGDAVAEAIQSRSWFRRPDKEVKMATSCWRREAHGQWKVLGQYSDNAGQAMDECVESCSATPDMHQVSGRRLFAGPDTAVKTMRCGDVLHVGFGDCFRQRVQ</sequence>
<keyword evidence="1" id="KW-1133">Transmembrane helix</keyword>
<keyword evidence="1" id="KW-0812">Transmembrane</keyword>
<evidence type="ECO:0000313" key="3">
    <source>
        <dbReference type="Proteomes" id="UP001363622"/>
    </source>
</evidence>
<evidence type="ECO:0000313" key="2">
    <source>
        <dbReference type="EMBL" id="KAK7524080.1"/>
    </source>
</evidence>
<keyword evidence="3" id="KW-1185">Reference proteome</keyword>